<organism evidence="1 2">
    <name type="scientific">Clostridium estertheticum subsp. estertheticum</name>
    <dbReference type="NCBI Taxonomy" id="1552"/>
    <lineage>
        <taxon>Bacteria</taxon>
        <taxon>Bacillati</taxon>
        <taxon>Bacillota</taxon>
        <taxon>Clostridia</taxon>
        <taxon>Eubacteriales</taxon>
        <taxon>Clostridiaceae</taxon>
        <taxon>Clostridium</taxon>
    </lineage>
</organism>
<dbReference type="AlphaFoldDB" id="A0A1J0GJK9"/>
<evidence type="ECO:0000313" key="1">
    <source>
        <dbReference type="EMBL" id="APC41548.1"/>
    </source>
</evidence>
<proteinExistence type="predicted"/>
<name>A0A1J0GJK9_9CLOT</name>
<dbReference type="STRING" id="1552.A7L45_16415"/>
<keyword evidence="2" id="KW-1185">Reference proteome</keyword>
<dbReference type="EMBL" id="CP015756">
    <property type="protein sequence ID" value="APC41548.1"/>
    <property type="molecule type" value="Genomic_DNA"/>
</dbReference>
<dbReference type="Proteomes" id="UP000182569">
    <property type="component" value="Chromosome"/>
</dbReference>
<dbReference type="KEGG" id="ceu:A7L45_16415"/>
<gene>
    <name evidence="1" type="ORF">A7L45_16415</name>
</gene>
<protein>
    <submittedName>
        <fullName evidence="1">Uncharacterized protein</fullName>
    </submittedName>
</protein>
<dbReference type="RefSeq" id="WP_071613840.1">
    <property type="nucleotide sequence ID" value="NZ_CP015756.1"/>
</dbReference>
<accession>A0A1J0GJK9</accession>
<sequence length="59" mass="7020">MDFQELSLKEKVEVTVNEFKRRDKVAAQGKKEADQYMKRKFFQVGNIIKSKKKGAKQKW</sequence>
<evidence type="ECO:0000313" key="2">
    <source>
        <dbReference type="Proteomes" id="UP000182569"/>
    </source>
</evidence>
<reference evidence="2" key="1">
    <citation type="journal article" date="2016" name="Front. Microbiol.">
        <title>Complete Genome Sequence of Clostridium estertheticum DSM 8809, a Microbe Identified in Spoiled Vacuum Packed Beef.</title>
        <authorList>
            <person name="Yu Z."/>
            <person name="Gunn L."/>
            <person name="Brennan E."/>
            <person name="Reid R."/>
            <person name="Wall P.G."/>
            <person name="Gaora O.P."/>
            <person name="Hurley D."/>
            <person name="Bolton D."/>
            <person name="Fanning S."/>
        </authorList>
    </citation>
    <scope>NUCLEOTIDE SEQUENCE [LARGE SCALE GENOMIC DNA]</scope>
    <source>
        <strain evidence="2">DSM 8809</strain>
    </source>
</reference>